<name>A0ABS6JUG3_9BACI</name>
<dbReference type="RefSeq" id="WP_088076525.1">
    <property type="nucleotide sequence ID" value="NZ_JAHQCR010000043.1"/>
</dbReference>
<dbReference type="Gene3D" id="2.30.290.10">
    <property type="entry name" value="BH3618-like"/>
    <property type="match status" value="1"/>
</dbReference>
<evidence type="ECO:0000313" key="5">
    <source>
        <dbReference type="EMBL" id="MBU9721726.1"/>
    </source>
</evidence>
<dbReference type="InterPro" id="IPR003775">
    <property type="entry name" value="Flagellar_assembly_factor_FliW"/>
</dbReference>
<keyword evidence="4" id="KW-0143">Chaperone</keyword>
<keyword evidence="1 4" id="KW-0963">Cytoplasm</keyword>
<evidence type="ECO:0000313" key="6">
    <source>
        <dbReference type="Proteomes" id="UP000790580"/>
    </source>
</evidence>
<proteinExistence type="inferred from homology"/>
<keyword evidence="2 4" id="KW-1005">Bacterial flagellum biogenesis</keyword>
<dbReference type="Pfam" id="PF02623">
    <property type="entry name" value="FliW"/>
    <property type="match status" value="1"/>
</dbReference>
<comment type="similarity">
    <text evidence="4">Belongs to the FliW family.</text>
</comment>
<comment type="function">
    <text evidence="4">Acts as an anti-CsrA protein, binds CsrA and prevents it from repressing translation of its target genes, one of which is flagellin. Binds to flagellin and participates in the assembly of the flagellum.</text>
</comment>
<protein>
    <recommendedName>
        <fullName evidence="4">Flagellar assembly factor FliW</fullName>
    </recommendedName>
</protein>
<dbReference type="NCBIfam" id="NF009793">
    <property type="entry name" value="PRK13285.1-1"/>
    <property type="match status" value="1"/>
</dbReference>
<comment type="caution">
    <text evidence="5">The sequence shown here is derived from an EMBL/GenBank/DDBJ whole genome shotgun (WGS) entry which is preliminary data.</text>
</comment>
<dbReference type="SUPFAM" id="SSF141457">
    <property type="entry name" value="BH3618-like"/>
    <property type="match status" value="1"/>
</dbReference>
<keyword evidence="5" id="KW-0969">Cilium</keyword>
<gene>
    <name evidence="4 5" type="primary">fliW</name>
    <name evidence="5" type="ORF">KS407_09760</name>
</gene>
<evidence type="ECO:0000256" key="4">
    <source>
        <dbReference type="HAMAP-Rule" id="MF_01185"/>
    </source>
</evidence>
<dbReference type="PANTHER" id="PTHR39190">
    <property type="entry name" value="FLAGELLAR ASSEMBLY FACTOR FLIW"/>
    <property type="match status" value="1"/>
</dbReference>
<keyword evidence="5" id="KW-0282">Flagellum</keyword>
<dbReference type="InterPro" id="IPR024046">
    <property type="entry name" value="Flagellar_assmbl_FliW_dom_sf"/>
</dbReference>
<evidence type="ECO:0000256" key="2">
    <source>
        <dbReference type="ARBA" id="ARBA00022795"/>
    </source>
</evidence>
<organism evidence="5 6">
    <name type="scientific">Evansella alkalicola</name>
    <dbReference type="NCBI Taxonomy" id="745819"/>
    <lineage>
        <taxon>Bacteria</taxon>
        <taxon>Bacillati</taxon>
        <taxon>Bacillota</taxon>
        <taxon>Bacilli</taxon>
        <taxon>Bacillales</taxon>
        <taxon>Bacillaceae</taxon>
        <taxon>Evansella</taxon>
    </lineage>
</organism>
<keyword evidence="3 4" id="KW-0810">Translation regulation</keyword>
<keyword evidence="6" id="KW-1185">Reference proteome</keyword>
<accession>A0ABS6JUG3</accession>
<evidence type="ECO:0000256" key="3">
    <source>
        <dbReference type="ARBA" id="ARBA00022845"/>
    </source>
</evidence>
<evidence type="ECO:0000256" key="1">
    <source>
        <dbReference type="ARBA" id="ARBA00022490"/>
    </source>
</evidence>
<dbReference type="Proteomes" id="UP000790580">
    <property type="component" value="Unassembled WGS sequence"/>
</dbReference>
<dbReference type="PANTHER" id="PTHR39190:SF1">
    <property type="entry name" value="FLAGELLAR ASSEMBLY FACTOR FLIW"/>
    <property type="match status" value="1"/>
</dbReference>
<comment type="subcellular location">
    <subcellularLocation>
        <location evidence="4">Cytoplasm</location>
    </subcellularLocation>
</comment>
<sequence length="150" mass="16813">MKIETKYAGEVEINPNNIIQFEQGIPSFEEEKEFILLPYSEEQSPFYILQSVKTSGLAFMVMTPFTFFPDYEAKLSDSVIEQLAIEKQEDVALFVIITLRETLQESTVNLKGPIVVNSAAQKGKQVVLNDTAYHTKHALVAPVAAGQKEE</sequence>
<reference evidence="5 6" key="1">
    <citation type="submission" date="2021-06" db="EMBL/GenBank/DDBJ databases">
        <title>Bacillus sp. RD4P76, an endophyte from a halophyte.</title>
        <authorList>
            <person name="Sun J.-Q."/>
        </authorList>
    </citation>
    <scope>NUCLEOTIDE SEQUENCE [LARGE SCALE GENOMIC DNA]</scope>
    <source>
        <strain evidence="5 6">JCM 17098</strain>
    </source>
</reference>
<keyword evidence="5" id="KW-0966">Cell projection</keyword>
<dbReference type="EMBL" id="JAHQCR010000043">
    <property type="protein sequence ID" value="MBU9721726.1"/>
    <property type="molecule type" value="Genomic_DNA"/>
</dbReference>
<comment type="subunit">
    <text evidence="4">Interacts with translational regulator CsrA and flagellin(s).</text>
</comment>
<dbReference type="HAMAP" id="MF_01185">
    <property type="entry name" value="FliW"/>
    <property type="match status" value="1"/>
</dbReference>